<name>A0A3D8IA10_9HELI</name>
<accession>A0A3D8IA10</accession>
<gene>
    <name evidence="1" type="ORF">CQA53_09915</name>
</gene>
<evidence type="ECO:0000313" key="2">
    <source>
        <dbReference type="Proteomes" id="UP000256379"/>
    </source>
</evidence>
<protein>
    <submittedName>
        <fullName evidence="1">Uncharacterized protein</fullName>
    </submittedName>
</protein>
<dbReference type="AlphaFoldDB" id="A0A3D8IA10"/>
<keyword evidence="2" id="KW-1185">Reference proteome</keyword>
<reference evidence="1 2" key="1">
    <citation type="submission" date="2018-04" db="EMBL/GenBank/DDBJ databases">
        <title>Novel Campyloabacter and Helicobacter Species and Strains.</title>
        <authorList>
            <person name="Mannion A.J."/>
            <person name="Shen Z."/>
            <person name="Fox J.G."/>
        </authorList>
    </citation>
    <scope>NUCLEOTIDE SEQUENCE [LARGE SCALE GENOMIC DNA]</scope>
    <source>
        <strain evidence="1 2">MIT 17-337</strain>
    </source>
</reference>
<proteinExistence type="predicted"/>
<evidence type="ECO:0000313" key="1">
    <source>
        <dbReference type="EMBL" id="RDU61594.1"/>
    </source>
</evidence>
<organism evidence="1 2">
    <name type="scientific">Helicobacter didelphidarum</name>
    <dbReference type="NCBI Taxonomy" id="2040648"/>
    <lineage>
        <taxon>Bacteria</taxon>
        <taxon>Pseudomonadati</taxon>
        <taxon>Campylobacterota</taxon>
        <taxon>Epsilonproteobacteria</taxon>
        <taxon>Campylobacterales</taxon>
        <taxon>Helicobacteraceae</taxon>
        <taxon>Helicobacter</taxon>
    </lineage>
</organism>
<comment type="caution">
    <text evidence="1">The sequence shown here is derived from an EMBL/GenBank/DDBJ whole genome shotgun (WGS) entry which is preliminary data.</text>
</comment>
<sequence>MFKLKVMREFMPTGFGELEAAQKFEKGSKNTQTLNTKQADIHTTAYDESMLPKELECCYKEFIYYRDIAKNDTAALGWAVSYNLQALWQNSPKVDTIDTNALQHTSIQGQTKHISQQEQQRLQEIQSFLQSKGIEPLTLRYTPYPRDTESQQEKELRQRAEKYSHYGNATHTPRDHKRPIRFYTTLDWDKFYMQFPLIKRLSKEYLGNKEHIYSKAFKSQIHKTFLHTNIMTILKQLPKGEHKLYFAIDVRDNRSDKNVDSYILVKENESIPQGYKLISACKPYEIDTLNFQVSSFADQDFFKQARMNALITIGTQFSVDTLAAFTLKRAGNALPVIGQGLLVYEVYDTGKNLSQQTWNETMRDLSLYACSGKFSINYAPTCITIKKDIQDDKEKLEYRIDEMVAYVYDSFDFLDQYHIFNDDGTISKLGQPVGAWDFEEKAFSIWGSIRQMLTYKYKLKRVSVTDVLQSPQTNQYYIYNQDYQDYQKFTPYGLDFRLYSKNIIKTLDFKDLPFETLYSTIG</sequence>
<dbReference type="Pfam" id="PF19940">
    <property type="entry name" value="DUF6402"/>
    <property type="match status" value="1"/>
</dbReference>
<dbReference type="InterPro" id="IPR045646">
    <property type="entry name" value="DUF6402"/>
</dbReference>
<dbReference type="EMBL" id="NXLQ01000046">
    <property type="protein sequence ID" value="RDU61594.1"/>
    <property type="molecule type" value="Genomic_DNA"/>
</dbReference>
<dbReference type="Proteomes" id="UP000256379">
    <property type="component" value="Unassembled WGS sequence"/>
</dbReference>